<keyword evidence="4" id="KW-1185">Reference proteome</keyword>
<sequence>MTESKMDSQRQNTSILYGSPDQKTFILDIPASIELAQLLSGAHAPSIERKLYSTTVKDPYPSPPEPKTDAARARVLARIPDSERVFLEAIDSFVKPAYEKIRKECGLSSNWCYHRYIPPEEEIAEEASREKRKLEPDVQDPAPVSNMGPPIILSTSSVNEFSSLSGLQGVEIRNPALQTANIRVKNASVDDFHTEEYTIPPKASFVLGTLSTPSSQQINKISVIPNLAETTKFNLILLDPPWPNRSVRRSSQYHTHTYLEMDSLVAIMQDIFLAHLDRENDKKAIVGIWTTNSAKSHQAAYSALDSANLQVTEEWIWLKVTENGEPVVPLDGLWRKPYEVLLIGTPKTETELKGRKPLKRLLVAVPDMHSRKPNLKELFEMLYFPTDDGTQTYTALEVFARNLTSGWYSCGNDVLRFNADQWWSEP</sequence>
<comment type="similarity">
    <text evidence="1">Belongs to the MT-A70-like family.</text>
</comment>
<organism evidence="3 4">
    <name type="scientific">Talaromyces rugulosus</name>
    <name type="common">Penicillium rugulosum</name>
    <dbReference type="NCBI Taxonomy" id="121627"/>
    <lineage>
        <taxon>Eukaryota</taxon>
        <taxon>Fungi</taxon>
        <taxon>Dikarya</taxon>
        <taxon>Ascomycota</taxon>
        <taxon>Pezizomycotina</taxon>
        <taxon>Eurotiomycetes</taxon>
        <taxon>Eurotiomycetidae</taxon>
        <taxon>Eurotiales</taxon>
        <taxon>Trichocomaceae</taxon>
        <taxon>Talaromyces</taxon>
        <taxon>Talaromyces sect. Islandici</taxon>
    </lineage>
</organism>
<dbReference type="Proteomes" id="UP000509510">
    <property type="component" value="Chromosome III"/>
</dbReference>
<dbReference type="PANTHER" id="PTHR12829">
    <property type="entry name" value="N6-ADENOSINE-METHYLTRANSFERASE"/>
    <property type="match status" value="1"/>
</dbReference>
<feature type="region of interest" description="Disordered" evidence="2">
    <location>
        <begin position="127"/>
        <end position="146"/>
    </location>
</feature>
<name>A0A7H8QYI8_TALRU</name>
<evidence type="ECO:0000256" key="1">
    <source>
        <dbReference type="PROSITE-ProRule" id="PRU00489"/>
    </source>
</evidence>
<evidence type="ECO:0000256" key="2">
    <source>
        <dbReference type="SAM" id="MobiDB-lite"/>
    </source>
</evidence>
<gene>
    <name evidence="3" type="ORF">TRUGW13939_06312</name>
</gene>
<dbReference type="RefSeq" id="XP_035345358.1">
    <property type="nucleotide sequence ID" value="XM_035489465.1"/>
</dbReference>
<evidence type="ECO:0000313" key="4">
    <source>
        <dbReference type="Proteomes" id="UP000509510"/>
    </source>
</evidence>
<dbReference type="KEGG" id="trg:TRUGW13939_06312"/>
<dbReference type="EMBL" id="CP055900">
    <property type="protein sequence ID" value="QKX59180.1"/>
    <property type="molecule type" value="Genomic_DNA"/>
</dbReference>
<dbReference type="OrthoDB" id="61116at2759"/>
<dbReference type="InterPro" id="IPR007757">
    <property type="entry name" value="MT-A70-like"/>
</dbReference>
<dbReference type="Pfam" id="PF05063">
    <property type="entry name" value="MT-A70"/>
    <property type="match status" value="1"/>
</dbReference>
<feature type="compositionally biased region" description="Basic and acidic residues" evidence="2">
    <location>
        <begin position="127"/>
        <end position="136"/>
    </location>
</feature>
<dbReference type="GO" id="GO:0008168">
    <property type="term" value="F:methyltransferase activity"/>
    <property type="evidence" value="ECO:0007669"/>
    <property type="project" value="InterPro"/>
</dbReference>
<dbReference type="GO" id="GO:0032259">
    <property type="term" value="P:methylation"/>
    <property type="evidence" value="ECO:0007669"/>
    <property type="project" value="InterPro"/>
</dbReference>
<accession>A0A7H8QYI8</accession>
<dbReference type="InterPro" id="IPR002052">
    <property type="entry name" value="DNA_methylase_N6_adenine_CS"/>
</dbReference>
<dbReference type="GO" id="GO:0003676">
    <property type="term" value="F:nucleic acid binding"/>
    <property type="evidence" value="ECO:0007669"/>
    <property type="project" value="InterPro"/>
</dbReference>
<dbReference type="GeneID" id="55993807"/>
<dbReference type="GO" id="GO:0005634">
    <property type="term" value="C:nucleus"/>
    <property type="evidence" value="ECO:0007669"/>
    <property type="project" value="TreeGrafter"/>
</dbReference>
<dbReference type="PANTHER" id="PTHR12829:SF4">
    <property type="entry name" value="N(6)-ADENINE-SPECIFIC METHYLTRANSFERASE METTL4"/>
    <property type="match status" value="1"/>
</dbReference>
<dbReference type="AlphaFoldDB" id="A0A7H8QYI8"/>
<proteinExistence type="inferred from homology"/>
<protein>
    <recommendedName>
        <fullName evidence="5">MT-A70-domain-containing protein</fullName>
    </recommendedName>
</protein>
<reference evidence="4" key="1">
    <citation type="submission" date="2020-06" db="EMBL/GenBank/DDBJ databases">
        <title>A chromosome-scale genome assembly of Talaromyces rugulosus W13939.</title>
        <authorList>
            <person name="Wang B."/>
            <person name="Guo L."/>
            <person name="Ye K."/>
            <person name="Wang L."/>
        </authorList>
    </citation>
    <scope>NUCLEOTIDE SEQUENCE [LARGE SCALE GENOMIC DNA]</scope>
    <source>
        <strain evidence="4">W13939</strain>
    </source>
</reference>
<dbReference type="PROSITE" id="PS51143">
    <property type="entry name" value="MT_A70"/>
    <property type="match status" value="1"/>
</dbReference>
<evidence type="ECO:0000313" key="3">
    <source>
        <dbReference type="EMBL" id="QKX59180.1"/>
    </source>
</evidence>
<evidence type="ECO:0008006" key="5">
    <source>
        <dbReference type="Google" id="ProtNLM"/>
    </source>
</evidence>
<dbReference type="PROSITE" id="PS00092">
    <property type="entry name" value="N6_MTASE"/>
    <property type="match status" value="1"/>
</dbReference>